<dbReference type="SUPFAM" id="SSF52922">
    <property type="entry name" value="TK C-terminal domain-like"/>
    <property type="match status" value="1"/>
</dbReference>
<dbReference type="EMBL" id="FPBT01000016">
    <property type="protein sequence ID" value="SFU59157.1"/>
    <property type="molecule type" value="Genomic_DNA"/>
</dbReference>
<dbReference type="RefSeq" id="WP_090164355.1">
    <property type="nucleotide sequence ID" value="NZ_CACVNK010000017.1"/>
</dbReference>
<dbReference type="AlphaFoldDB" id="A0A1I7HEM3"/>
<dbReference type="OrthoDB" id="9794954at2"/>
<dbReference type="GeneID" id="78355061"/>
<dbReference type="GO" id="GO:0016491">
    <property type="term" value="F:oxidoreductase activity"/>
    <property type="evidence" value="ECO:0007669"/>
    <property type="project" value="UniProtKB-KW"/>
</dbReference>
<feature type="domain" description="Pyruvate:ferredoxin oxidoreductase core" evidence="3">
    <location>
        <begin position="247"/>
        <end position="343"/>
    </location>
</feature>
<dbReference type="STRING" id="155865.SAMN05216515_11728"/>
<keyword evidence="5" id="KW-1185">Reference proteome</keyword>
<dbReference type="SUPFAM" id="SSF52518">
    <property type="entry name" value="Thiamin diphosphate-binding fold (THDP-binding)"/>
    <property type="match status" value="1"/>
</dbReference>
<sequence length="355" mass="39341">MAKELWKGNEAIGEAAIRAGCEAYFGYPITPQSEVPEYMSLHMPEHGRVFLQSESEVATINMLYGAGGAGIRVMTTSSSPGIALMQEGISYMAGAEVPCVIVNCMRGGPGLGTIQPSQSDYFQMTRGGGNGDYNNIVLAPSNIQETVDLIQEAFDLADLYRNPTMICVDGLIGQMMEPIEWHDVPHRELPPKDWATTGKNGRDHTNVINSLYIDPVPCEQNNIRLQKKFKLMEKNEVRYAEHDLDDAEVVLVAYGTPARICLSALEMLREKGVKAGMFRPISLWPYPYEQLREVASRDQVKAVCVVEMSAGQMLEDVKLSVYDRKPIFFHGNMGGVHPTAEAICEFVENSLKEVK</sequence>
<protein>
    <submittedName>
        <fullName evidence="4">2-oxoglutarate ferredoxin oxidoreductase subunit alpha</fullName>
    </submittedName>
</protein>
<evidence type="ECO:0000259" key="3">
    <source>
        <dbReference type="Pfam" id="PF17147"/>
    </source>
</evidence>
<proteinExistence type="predicted"/>
<dbReference type="Proteomes" id="UP000198817">
    <property type="component" value="Unassembled WGS sequence"/>
</dbReference>
<dbReference type="InterPro" id="IPR052368">
    <property type="entry name" value="2-oxoacid_oxidoreductase"/>
</dbReference>
<dbReference type="Gene3D" id="3.40.50.970">
    <property type="match status" value="1"/>
</dbReference>
<evidence type="ECO:0000313" key="5">
    <source>
        <dbReference type="Proteomes" id="UP000198817"/>
    </source>
</evidence>
<dbReference type="PANTHER" id="PTHR43088">
    <property type="entry name" value="SUBUNIT OF PYRUVATE:FLAVODOXIN OXIDOREDUCTASE-RELATED"/>
    <property type="match status" value="1"/>
</dbReference>
<dbReference type="InterPro" id="IPR029061">
    <property type="entry name" value="THDP-binding"/>
</dbReference>
<dbReference type="PANTHER" id="PTHR43088:SF1">
    <property type="entry name" value="SUBUNIT OF PYRUVATE:FLAVODOXIN OXIDOREDUCTASE"/>
    <property type="match status" value="1"/>
</dbReference>
<evidence type="ECO:0000313" key="4">
    <source>
        <dbReference type="EMBL" id="SFU59157.1"/>
    </source>
</evidence>
<evidence type="ECO:0000259" key="2">
    <source>
        <dbReference type="Pfam" id="PF01855"/>
    </source>
</evidence>
<accession>A0A1I7HEM3</accession>
<reference evidence="4 5" key="1">
    <citation type="submission" date="2016-10" db="EMBL/GenBank/DDBJ databases">
        <authorList>
            <person name="de Groot N.N."/>
        </authorList>
    </citation>
    <scope>NUCLEOTIDE SEQUENCE [LARGE SCALE GENOMIC DNA]</scope>
    <source>
        <strain evidence="4 5">KHGC13</strain>
    </source>
</reference>
<dbReference type="NCBIfam" id="NF005507">
    <property type="entry name" value="PRK07119.1"/>
    <property type="match status" value="1"/>
</dbReference>
<dbReference type="CDD" id="cd07034">
    <property type="entry name" value="TPP_PYR_PFOR_IOR-alpha_like"/>
    <property type="match status" value="1"/>
</dbReference>
<keyword evidence="1" id="KW-0560">Oxidoreductase</keyword>
<organism evidence="4 5">
    <name type="scientific">Eubacterium pyruvativorans</name>
    <dbReference type="NCBI Taxonomy" id="155865"/>
    <lineage>
        <taxon>Bacteria</taxon>
        <taxon>Bacillati</taxon>
        <taxon>Bacillota</taxon>
        <taxon>Clostridia</taxon>
        <taxon>Eubacteriales</taxon>
        <taxon>Eubacteriaceae</taxon>
        <taxon>Eubacterium</taxon>
    </lineage>
</organism>
<dbReference type="Pfam" id="PF01855">
    <property type="entry name" value="POR_N"/>
    <property type="match status" value="1"/>
</dbReference>
<name>A0A1I7HEM3_9FIRM</name>
<dbReference type="Gene3D" id="3.40.50.920">
    <property type="match status" value="1"/>
</dbReference>
<feature type="domain" description="Pyruvate flavodoxin/ferredoxin oxidoreductase pyrimidine binding" evidence="2">
    <location>
        <begin position="14"/>
        <end position="185"/>
    </location>
</feature>
<dbReference type="InterPro" id="IPR033412">
    <property type="entry name" value="PFOR_II"/>
</dbReference>
<dbReference type="InterPro" id="IPR002880">
    <property type="entry name" value="Pyrv_Fd/Flavodoxin_OxRdtase_N"/>
</dbReference>
<evidence type="ECO:0000256" key="1">
    <source>
        <dbReference type="ARBA" id="ARBA00023002"/>
    </source>
</evidence>
<gene>
    <name evidence="4" type="ORF">SAMN05216508_11610</name>
</gene>
<dbReference type="InterPro" id="IPR009014">
    <property type="entry name" value="Transketo_C/PFOR_II"/>
</dbReference>
<dbReference type="Pfam" id="PF17147">
    <property type="entry name" value="PFOR_II"/>
    <property type="match status" value="1"/>
</dbReference>